<keyword evidence="5" id="KW-0548">Nucleotidyltransferase</keyword>
<reference evidence="11" key="1">
    <citation type="journal article" date="2002" name="Mol. Cell. Biol.">
        <title>Interactions between telomerase and primase physically link the telomere and chromosome replication machinery.</title>
        <authorList>
            <person name="Ray S."/>
            <person name="Karamysheva Z."/>
            <person name="Wang L."/>
            <person name="Shippen D.E."/>
            <person name="Price C.M."/>
        </authorList>
    </citation>
    <scope>NUCLEOTIDE SEQUENCE</scope>
</reference>
<keyword evidence="9" id="KW-0804">Transcription</keyword>
<dbReference type="CDD" id="cd04860">
    <property type="entry name" value="AE_Prim_S"/>
    <property type="match status" value="1"/>
</dbReference>
<evidence type="ECO:0000256" key="5">
    <source>
        <dbReference type="ARBA" id="ARBA00022695"/>
    </source>
</evidence>
<organism evidence="11">
    <name type="scientific">Euplotes crassus</name>
    <dbReference type="NCBI Taxonomy" id="5936"/>
    <lineage>
        <taxon>Eukaryota</taxon>
        <taxon>Sar</taxon>
        <taxon>Alveolata</taxon>
        <taxon>Ciliophora</taxon>
        <taxon>Intramacronucleata</taxon>
        <taxon>Spirotrichea</taxon>
        <taxon>Hypotrichia</taxon>
        <taxon>Euplotida</taxon>
        <taxon>Euplotidae</taxon>
        <taxon>Moneuplotes</taxon>
    </lineage>
</organism>
<keyword evidence="2 10" id="KW-0240">DNA-directed RNA polymerase</keyword>
<dbReference type="PANTHER" id="PTHR10536">
    <property type="entry name" value="DNA PRIMASE SMALL SUBUNIT"/>
    <property type="match status" value="1"/>
</dbReference>
<dbReference type="InterPro" id="IPR014052">
    <property type="entry name" value="DNA_primase_ssu_euk/arc"/>
</dbReference>
<dbReference type="GO" id="GO:0046872">
    <property type="term" value="F:metal ion binding"/>
    <property type="evidence" value="ECO:0007669"/>
    <property type="project" value="UniProtKB-KW"/>
</dbReference>
<comment type="similarity">
    <text evidence="1 10">Belongs to the eukaryotic-type primase small subunit family.</text>
</comment>
<keyword evidence="7" id="KW-0479">Metal-binding</keyword>
<dbReference type="GO" id="GO:0006269">
    <property type="term" value="P:DNA replication, synthesis of primer"/>
    <property type="evidence" value="ECO:0007669"/>
    <property type="project" value="UniProtKB-KW"/>
</dbReference>
<dbReference type="FunFam" id="3.90.920.10:FF:000003">
    <property type="entry name" value="DNA primase"/>
    <property type="match status" value="1"/>
</dbReference>
<proteinExistence type="evidence at transcript level"/>
<evidence type="ECO:0000256" key="6">
    <source>
        <dbReference type="ARBA" id="ARBA00022705"/>
    </source>
</evidence>
<evidence type="ECO:0000256" key="9">
    <source>
        <dbReference type="ARBA" id="ARBA00023163"/>
    </source>
</evidence>
<accession>Q8MWR9</accession>
<keyword evidence="3 10" id="KW-0639">Primosome</keyword>
<dbReference type="SUPFAM" id="SSF56747">
    <property type="entry name" value="Prim-pol domain"/>
    <property type="match status" value="1"/>
</dbReference>
<name>Q8MWR9_EUPCR</name>
<keyword evidence="4 10" id="KW-0808">Transferase</keyword>
<dbReference type="AlphaFoldDB" id="Q8MWR9"/>
<dbReference type="GO" id="GO:0003899">
    <property type="term" value="F:DNA-directed RNA polymerase activity"/>
    <property type="evidence" value="ECO:0007669"/>
    <property type="project" value="InterPro"/>
</dbReference>
<dbReference type="InterPro" id="IPR002755">
    <property type="entry name" value="DNA_primase_S"/>
</dbReference>
<evidence type="ECO:0000256" key="8">
    <source>
        <dbReference type="ARBA" id="ARBA00022833"/>
    </source>
</evidence>
<dbReference type="Pfam" id="PF01896">
    <property type="entry name" value="DNA_primase_S"/>
    <property type="match status" value="1"/>
</dbReference>
<dbReference type="NCBIfam" id="TIGR00335">
    <property type="entry name" value="primase_sml"/>
    <property type="match status" value="1"/>
</dbReference>
<sequence length="441" mass="51173">MEEEMAIDTHGEIEFSIELLKKYFELLFPSKGMYDWLTYYQPEMKDTEGKPKSDYFYRREFSFTLEDGIYVRYNCFKNEEEFKQTLIEKSPEKIDIGAVFNMPPKNHSSVESRAFIPQEKELVFDIDMTDYDDVRTCCEGANVCLKCWRFMSIATKIIDKAMREDFGYKHLLWVFSGRRGVHCWVCDPSTRKLTNEARSAIANYLTVHVGNEMGSTTAKIDFVAHPAISRAKDIIKEEFTDIMMRGQNILSKEEQRKKLIEMLPEEEVRNHLKTNWDRYTDYEDQENSVKLWNIFTEIAGDKGGKLRKSYRTDYVTSAMITFLYPRIDANVSKGINHLLKSPFCVHPKTGKICVPFDPSKVDEFDPCNCPTLLNAMNEYDAMASKGEDPIESFKTVPSLRESFGVFSKFLRGLKKEYTEVIAKEKKLLKSQVDSMDVGSAF</sequence>
<dbReference type="Gene3D" id="3.90.920.10">
    <property type="entry name" value="DNA primase, PRIM domain"/>
    <property type="match status" value="1"/>
</dbReference>
<dbReference type="EC" id="2.7.7.-" evidence="10"/>
<evidence type="ECO:0000256" key="10">
    <source>
        <dbReference type="RuleBase" id="RU003514"/>
    </source>
</evidence>
<evidence type="ECO:0000256" key="3">
    <source>
        <dbReference type="ARBA" id="ARBA00022515"/>
    </source>
</evidence>
<evidence type="ECO:0000256" key="1">
    <source>
        <dbReference type="ARBA" id="ARBA00009762"/>
    </source>
</evidence>
<dbReference type="EMBL" id="AF403474">
    <property type="protein sequence ID" value="AAM89973.1"/>
    <property type="molecule type" value="mRNA"/>
</dbReference>
<protein>
    <recommendedName>
        <fullName evidence="10">DNA primase</fullName>
        <ecNumber evidence="10">2.7.7.-</ecNumber>
    </recommendedName>
</protein>
<evidence type="ECO:0000256" key="4">
    <source>
        <dbReference type="ARBA" id="ARBA00022679"/>
    </source>
</evidence>
<keyword evidence="8" id="KW-0862">Zinc</keyword>
<dbReference type="GO" id="GO:0005658">
    <property type="term" value="C:alpha DNA polymerase:primase complex"/>
    <property type="evidence" value="ECO:0007669"/>
    <property type="project" value="UniProtKB-ARBA"/>
</dbReference>
<keyword evidence="6 10" id="KW-0235">DNA replication</keyword>
<evidence type="ECO:0000256" key="7">
    <source>
        <dbReference type="ARBA" id="ARBA00022723"/>
    </source>
</evidence>
<evidence type="ECO:0000313" key="11">
    <source>
        <dbReference type="EMBL" id="AAM89973.1"/>
    </source>
</evidence>
<evidence type="ECO:0000256" key="2">
    <source>
        <dbReference type="ARBA" id="ARBA00022478"/>
    </source>
</evidence>